<reference evidence="2" key="1">
    <citation type="submission" date="2019-05" db="EMBL/GenBank/DDBJ databases">
        <title>Annotation for the trematode Paragonimus heterotremus.</title>
        <authorList>
            <person name="Choi Y.-J."/>
        </authorList>
    </citation>
    <scope>NUCLEOTIDE SEQUENCE</scope>
    <source>
        <strain evidence="2">LC</strain>
    </source>
</reference>
<feature type="compositionally biased region" description="Polar residues" evidence="1">
    <location>
        <begin position="1057"/>
        <end position="1105"/>
    </location>
</feature>
<sequence length="1410" mass="152050">SSFFCSNRFLLQNTAPILSDVEKSGADEVKSVDRPLSDFAVLPPSPLLNGLPKVCVEKLTSLIRTQMSAVCVPSESEVAASVCRLPSPTQLSCHESDSSISDTTDVDEVSVTHSLPLQPPPLKTITSTDPLTNKDRVCMTQFNQSAQATVLLSSNTTPMMRTHTSVGVGVQADISPSVNNTLHQVETPDSALLNSESSGECKDHIPYSLEAPASSGLSYSAVSTGEQIILRSISQLAGRLARTAIYEASAELTCVGSSLTTTSKFVPHNGVDFRTVSVRPPASQPSSPSSIEPAVDIQSSSTRSPTSSSADSFKAELRSLLTSSLLNSLINTNRDSTTLAGGSSTSQLLRRLLNSGSLSQLGTSLGLSNDEMQRGQTRSRLPSDKSQTNQPALSATSPSSISNEQTTKQSSITANGSKENSLSNSPTSSHTTSNGDVDKPICSAKQPSMKDLKQRILSDYIKVNKGWLLSLAGEKKPLKLESLSSSTSSSHSGSSPSLSFHHLSPADADLDSASVSTKGLHSNTINIENNLHSSLSGFDVHVSSVSRSPIVNTTWNSHTTSFKPLPRLEEATSEESVGDCSPPTLIKTICDEVPDPVDSTQTQSTSWSDSRRSSDFVALSRCSLSNSSTQHEPQLPNQPDSSGTDLLTLPSETETTIQQLRTNLPPTPIEPLETEVVDFIGSNMSSASSYRHPDSLVRELLETSEGNFWMHNLPPMVRAGPQNEQPPALAAVHTRTTTTIDSSMVWDEADGQASRQQATTPTASSAFSTLHPSPGNVVLVPCDADTVIRSASPGVSLDQHKLRCTEARPSSPAEGSPRHRSLDQYPGKIGSGPIFKSMPTILVDCESEASTDICQGKRKSPMDACKDRLSASWGNFDRKSPYHGSQPSISDSLLSFQRHEASCSSVVDPPLEARNFGIKGSAHPLDQTGVLPFLDAKPDRVDANMVQKNAHTIRSVVVDQLMHRKGPSNNPTVAQRPWKWIGSVRSPVSRSVNHSRDPPHTEPVVVATQNVSKVKQVQRASVPMCNTKKSQNHHPTASRDRKPRRPADLIYGKESTRSNGHSSGNIGQRRSQKTSTAAPSSNISTKRTSVPKTSLSLSQPSTNRSTAAYVPASHSLVHISPATLEQSLREKLSQWRSSRLGLRDASYTSPSSEQLSLQPTVVLEVTSSVGSNHGYSSAIQSSVDRVDFASVHPGPPPTVVERPFENDTSSTTVWLTDVSHTPSLEPRPSSPTPAETGLLITESEELSARTNPRFVSTAERTPVSTLSATGFVTDLDGLELPSTACAGDEVPSGRRHTTNEVRFADCARVLNPISEFVPVQEPNTDPILPSTSNSRLRDTRVTNRDPSHMRPNDEINKKPGAHADRGHLRPGVSDRQSREEQARHNRLRVREFDRLCRERSMRRLKKKNVR</sequence>
<feature type="compositionally biased region" description="Low complexity" evidence="1">
    <location>
        <begin position="598"/>
        <end position="608"/>
    </location>
</feature>
<protein>
    <submittedName>
        <fullName evidence="2">Uncharacterized protein</fullName>
    </submittedName>
</protein>
<feature type="region of interest" description="Disordered" evidence="1">
    <location>
        <begin position="591"/>
        <end position="612"/>
    </location>
</feature>
<gene>
    <name evidence="2" type="ORF">PHET_04794</name>
</gene>
<organism evidence="2 3">
    <name type="scientific">Paragonimus heterotremus</name>
    <dbReference type="NCBI Taxonomy" id="100268"/>
    <lineage>
        <taxon>Eukaryota</taxon>
        <taxon>Metazoa</taxon>
        <taxon>Spiralia</taxon>
        <taxon>Lophotrochozoa</taxon>
        <taxon>Platyhelminthes</taxon>
        <taxon>Trematoda</taxon>
        <taxon>Digenea</taxon>
        <taxon>Plagiorchiida</taxon>
        <taxon>Troglotremata</taxon>
        <taxon>Troglotrematidae</taxon>
        <taxon>Paragonimus</taxon>
    </lineage>
</organism>
<dbReference type="Proteomes" id="UP000748531">
    <property type="component" value="Unassembled WGS sequence"/>
</dbReference>
<evidence type="ECO:0000313" key="2">
    <source>
        <dbReference type="EMBL" id="KAF5401961.1"/>
    </source>
</evidence>
<feature type="non-terminal residue" evidence="2">
    <location>
        <position position="1"/>
    </location>
</feature>
<feature type="region of interest" description="Disordered" evidence="1">
    <location>
        <begin position="750"/>
        <end position="769"/>
    </location>
</feature>
<evidence type="ECO:0000313" key="3">
    <source>
        <dbReference type="Proteomes" id="UP000748531"/>
    </source>
</evidence>
<dbReference type="OrthoDB" id="6260897at2759"/>
<keyword evidence="3" id="KW-1185">Reference proteome</keyword>
<feature type="compositionally biased region" description="Basic and acidic residues" evidence="1">
    <location>
        <begin position="1335"/>
        <end position="1367"/>
    </location>
</feature>
<feature type="region of interest" description="Disordered" evidence="1">
    <location>
        <begin position="1319"/>
        <end position="1385"/>
    </location>
</feature>
<feature type="compositionally biased region" description="Low complexity" evidence="1">
    <location>
        <begin position="417"/>
        <end position="434"/>
    </location>
</feature>
<feature type="region of interest" description="Disordered" evidence="1">
    <location>
        <begin position="1016"/>
        <end position="1105"/>
    </location>
</feature>
<proteinExistence type="predicted"/>
<comment type="caution">
    <text evidence="2">The sequence shown here is derived from an EMBL/GenBank/DDBJ whole genome shotgun (WGS) entry which is preliminary data.</text>
</comment>
<dbReference type="EMBL" id="LUCH01002120">
    <property type="protein sequence ID" value="KAF5401961.1"/>
    <property type="molecule type" value="Genomic_DNA"/>
</dbReference>
<feature type="region of interest" description="Disordered" evidence="1">
    <location>
        <begin position="363"/>
        <end position="446"/>
    </location>
</feature>
<feature type="region of interest" description="Disordered" evidence="1">
    <location>
        <begin position="625"/>
        <end position="648"/>
    </location>
</feature>
<feature type="compositionally biased region" description="Low complexity" evidence="1">
    <location>
        <begin position="752"/>
        <end position="769"/>
    </location>
</feature>
<feature type="compositionally biased region" description="Low complexity" evidence="1">
    <location>
        <begin position="280"/>
        <end position="310"/>
    </location>
</feature>
<accession>A0A8J4WIH5</accession>
<evidence type="ECO:0000256" key="1">
    <source>
        <dbReference type="SAM" id="MobiDB-lite"/>
    </source>
</evidence>
<feature type="region of interest" description="Disordered" evidence="1">
    <location>
        <begin position="799"/>
        <end position="826"/>
    </location>
</feature>
<feature type="region of interest" description="Disordered" evidence="1">
    <location>
        <begin position="278"/>
        <end position="310"/>
    </location>
</feature>
<name>A0A8J4WIH5_9TREM</name>
<feature type="compositionally biased region" description="Basic and acidic residues" evidence="1">
    <location>
        <begin position="1375"/>
        <end position="1385"/>
    </location>
</feature>
<feature type="compositionally biased region" description="Polar residues" evidence="1">
    <location>
        <begin position="374"/>
        <end position="416"/>
    </location>
</feature>